<dbReference type="RefSeq" id="WP_329078667.1">
    <property type="nucleotide sequence ID" value="NZ_CP109483.1"/>
</dbReference>
<proteinExistence type="predicted"/>
<dbReference type="GeneID" id="91341974"/>
<accession>A0ABZ2A8F7</accession>
<gene>
    <name evidence="1" type="ORF">OG442_27560</name>
</gene>
<evidence type="ECO:0000313" key="2">
    <source>
        <dbReference type="Proteomes" id="UP001432209"/>
    </source>
</evidence>
<reference evidence="1" key="1">
    <citation type="submission" date="2022-10" db="EMBL/GenBank/DDBJ databases">
        <title>The complete genomes of actinobacterial strains from the NBC collection.</title>
        <authorList>
            <person name="Joergensen T.S."/>
            <person name="Alvarez Arevalo M."/>
            <person name="Sterndorff E.B."/>
            <person name="Faurdal D."/>
            <person name="Vuksanovic O."/>
            <person name="Mourched A.-S."/>
            <person name="Charusanti P."/>
            <person name="Shaw S."/>
            <person name="Blin K."/>
            <person name="Weber T."/>
        </authorList>
    </citation>
    <scope>NUCLEOTIDE SEQUENCE</scope>
    <source>
        <strain evidence="1">NBC_01432</strain>
    </source>
</reference>
<organism evidence="1 2">
    <name type="scientific">Streptomyces niveus</name>
    <name type="common">Streptomyces spheroides</name>
    <dbReference type="NCBI Taxonomy" id="193462"/>
    <lineage>
        <taxon>Bacteria</taxon>
        <taxon>Bacillati</taxon>
        <taxon>Actinomycetota</taxon>
        <taxon>Actinomycetes</taxon>
        <taxon>Kitasatosporales</taxon>
        <taxon>Streptomycetaceae</taxon>
        <taxon>Streptomyces</taxon>
    </lineage>
</organism>
<sequence length="60" mass="6918">MPFSDIHLQLHAIRATELHAEAATHLPQDRLLRLRLGWLLVELGLRLVQHPARTPRIRAV</sequence>
<dbReference type="EMBL" id="CP109495">
    <property type="protein sequence ID" value="WUX54987.1"/>
    <property type="molecule type" value="Genomic_DNA"/>
</dbReference>
<keyword evidence="2" id="KW-1185">Reference proteome</keyword>
<dbReference type="Proteomes" id="UP001432209">
    <property type="component" value="Chromosome"/>
</dbReference>
<name>A0ABZ2A8F7_STRNV</name>
<evidence type="ECO:0000313" key="1">
    <source>
        <dbReference type="EMBL" id="WUX54987.1"/>
    </source>
</evidence>
<protein>
    <submittedName>
        <fullName evidence="1">Uncharacterized protein</fullName>
    </submittedName>
</protein>